<keyword evidence="5" id="KW-0411">Iron-sulfur</keyword>
<evidence type="ECO:0000313" key="8">
    <source>
        <dbReference type="EMBL" id="MEQ2558494.1"/>
    </source>
</evidence>
<dbReference type="SFLD" id="SFLDG01123">
    <property type="entry name" value="methyltransferase_(Class_B)"/>
    <property type="match status" value="1"/>
</dbReference>
<evidence type="ECO:0000256" key="2">
    <source>
        <dbReference type="ARBA" id="ARBA00022691"/>
    </source>
</evidence>
<evidence type="ECO:0000256" key="5">
    <source>
        <dbReference type="ARBA" id="ARBA00023014"/>
    </source>
</evidence>
<dbReference type="InterPro" id="IPR023404">
    <property type="entry name" value="rSAM_horseshoe"/>
</dbReference>
<feature type="domain" description="Radical SAM core" evidence="7">
    <location>
        <begin position="177"/>
        <end position="407"/>
    </location>
</feature>
<protein>
    <submittedName>
        <fullName evidence="8">B12-binding domain-containing radical SAM protein</fullName>
    </submittedName>
</protein>
<keyword evidence="2" id="KW-0949">S-adenosyl-L-methionine</keyword>
<dbReference type="PANTHER" id="PTHR43409">
    <property type="entry name" value="ANAEROBIC MAGNESIUM-PROTOPORPHYRIN IX MONOMETHYL ESTER CYCLASE-RELATED"/>
    <property type="match status" value="1"/>
</dbReference>
<evidence type="ECO:0000256" key="3">
    <source>
        <dbReference type="ARBA" id="ARBA00022723"/>
    </source>
</evidence>
<dbReference type="SMART" id="SM00729">
    <property type="entry name" value="Elp3"/>
    <property type="match status" value="1"/>
</dbReference>
<dbReference type="InterPro" id="IPR058240">
    <property type="entry name" value="rSAM_sf"/>
</dbReference>
<dbReference type="InterPro" id="IPR036724">
    <property type="entry name" value="Cobalamin-bd_sf"/>
</dbReference>
<reference evidence="8 9" key="1">
    <citation type="submission" date="2024-03" db="EMBL/GenBank/DDBJ databases">
        <title>Human intestinal bacterial collection.</title>
        <authorList>
            <person name="Pauvert C."/>
            <person name="Hitch T.C.A."/>
            <person name="Clavel T."/>
        </authorList>
    </citation>
    <scope>NUCLEOTIDE SEQUENCE [LARGE SCALE GENOMIC DNA]</scope>
    <source>
        <strain evidence="8 9">CLA-AA-H185</strain>
    </source>
</reference>
<evidence type="ECO:0000256" key="4">
    <source>
        <dbReference type="ARBA" id="ARBA00023004"/>
    </source>
</evidence>
<comment type="cofactor">
    <cofactor evidence="1">
        <name>[4Fe-4S] cluster</name>
        <dbReference type="ChEBI" id="CHEBI:49883"/>
    </cofactor>
</comment>
<proteinExistence type="predicted"/>
<dbReference type="SFLD" id="SFLDS00029">
    <property type="entry name" value="Radical_SAM"/>
    <property type="match status" value="1"/>
</dbReference>
<dbReference type="PANTHER" id="PTHR43409:SF16">
    <property type="entry name" value="SLR0320 PROTEIN"/>
    <property type="match status" value="1"/>
</dbReference>
<dbReference type="SFLD" id="SFLDG01082">
    <property type="entry name" value="B12-binding_domain_containing"/>
    <property type="match status" value="1"/>
</dbReference>
<dbReference type="Pfam" id="PF04055">
    <property type="entry name" value="Radical_SAM"/>
    <property type="match status" value="1"/>
</dbReference>
<dbReference type="InterPro" id="IPR007197">
    <property type="entry name" value="rSAM"/>
</dbReference>
<dbReference type="Gene3D" id="3.40.50.280">
    <property type="entry name" value="Cobalamin-binding domain"/>
    <property type="match status" value="1"/>
</dbReference>
<dbReference type="Pfam" id="PF13311">
    <property type="entry name" value="DUF4080"/>
    <property type="match status" value="1"/>
</dbReference>
<dbReference type="PROSITE" id="PS51332">
    <property type="entry name" value="B12_BINDING"/>
    <property type="match status" value="1"/>
</dbReference>
<accession>A0ABV1HFM2</accession>
<dbReference type="SUPFAM" id="SSF52242">
    <property type="entry name" value="Cobalamin (vitamin B12)-binding domain"/>
    <property type="match status" value="1"/>
</dbReference>
<dbReference type="InterPro" id="IPR034466">
    <property type="entry name" value="Methyltransferase_Class_B"/>
</dbReference>
<dbReference type="Gene3D" id="3.80.30.20">
    <property type="entry name" value="tm_1862 like domain"/>
    <property type="match status" value="1"/>
</dbReference>
<evidence type="ECO:0000259" key="7">
    <source>
        <dbReference type="PROSITE" id="PS51918"/>
    </source>
</evidence>
<dbReference type="InterPro" id="IPR006158">
    <property type="entry name" value="Cobalamin-bd"/>
</dbReference>
<keyword evidence="9" id="KW-1185">Reference proteome</keyword>
<sequence length="572" mass="67710">MKILLNAINAKYIHSNLAVYSLRAYAKEYREHIRLLEYTINNRVEEILEGIYKEHADVICFSCYIWNIAYVKELIEELKKLCPNTPIWVGGPEVSYEVETLLAENPGIDGVFIGEGEHTFKKVCRCYIEAEESEREEELLRVPGIAYRKRDKTVAFTGMAEPVDMSTIPFCYEDMEQFKNKIIYYESSRGCPFSCSYCLSSIDKKMRFRDIELVKKELGFFIEQEVPQVKFVDRTFNCSHTHAMEIWRFIKEKDLGKTNFHFEVAADLLTEEELEYIAGMRPGLIQLEIGVQSTNDVTIQEIHRTMDLEKLKAVVRRIQAPGNIHQHLDLIAGLPYEDYQTFRKSFDEIYDLKPEQLQLGFLKVLKGSYMFEHAREYGLIYQSKPPYEVMKTNWLSFDEVLKIKQVEEMLEVYYNSHQYEVTMKILEQFFDGGFEMFQKMGEFYEMQGYFHLKHTRIRRCEILLEFAKEYVTDMRMLEQSLTFDLYYRENMKSRPAFATDLEPYKEISRKVCKKGKQSHLEPFTYRFPTEQERSIEKLPESCNEYFVLFDYEHRNPLTNQAGIQVIEKGELP</sequence>
<dbReference type="InterPro" id="IPR025288">
    <property type="entry name" value="DUF4080"/>
</dbReference>
<dbReference type="PROSITE" id="PS51918">
    <property type="entry name" value="RADICAL_SAM"/>
    <property type="match status" value="1"/>
</dbReference>
<dbReference type="InterPro" id="IPR051198">
    <property type="entry name" value="BchE-like"/>
</dbReference>
<dbReference type="EMBL" id="JBBMEX010000013">
    <property type="protein sequence ID" value="MEQ2558494.1"/>
    <property type="molecule type" value="Genomic_DNA"/>
</dbReference>
<keyword evidence="4" id="KW-0408">Iron</keyword>
<gene>
    <name evidence="8" type="ORF">WMO43_11545</name>
</gene>
<organism evidence="8 9">
    <name type="scientific">Maccoyibacter intestinihominis</name>
    <dbReference type="NCBI Taxonomy" id="3133499"/>
    <lineage>
        <taxon>Bacteria</taxon>
        <taxon>Bacillati</taxon>
        <taxon>Bacillota</taxon>
        <taxon>Clostridia</taxon>
        <taxon>Lachnospirales</taxon>
        <taxon>Lachnospiraceae</taxon>
        <taxon>Maccoyibacter</taxon>
    </lineage>
</organism>
<evidence type="ECO:0000256" key="1">
    <source>
        <dbReference type="ARBA" id="ARBA00001966"/>
    </source>
</evidence>
<dbReference type="RefSeq" id="WP_353531352.1">
    <property type="nucleotide sequence ID" value="NZ_JBBMEX010000013.1"/>
</dbReference>
<dbReference type="Pfam" id="PF02310">
    <property type="entry name" value="B12-binding"/>
    <property type="match status" value="1"/>
</dbReference>
<evidence type="ECO:0000313" key="9">
    <source>
        <dbReference type="Proteomes" id="UP001454489"/>
    </source>
</evidence>
<dbReference type="SUPFAM" id="SSF102114">
    <property type="entry name" value="Radical SAM enzymes"/>
    <property type="match status" value="1"/>
</dbReference>
<dbReference type="Proteomes" id="UP001454489">
    <property type="component" value="Unassembled WGS sequence"/>
</dbReference>
<feature type="domain" description="B12-binding" evidence="6">
    <location>
        <begin position="1"/>
        <end position="134"/>
    </location>
</feature>
<name>A0ABV1HFM2_9FIRM</name>
<dbReference type="InterPro" id="IPR006638">
    <property type="entry name" value="Elp3/MiaA/NifB-like_rSAM"/>
</dbReference>
<dbReference type="CDD" id="cd02068">
    <property type="entry name" value="radical_SAM_B12_BD"/>
    <property type="match status" value="1"/>
</dbReference>
<evidence type="ECO:0000259" key="6">
    <source>
        <dbReference type="PROSITE" id="PS51332"/>
    </source>
</evidence>
<comment type="caution">
    <text evidence="8">The sequence shown here is derived from an EMBL/GenBank/DDBJ whole genome shotgun (WGS) entry which is preliminary data.</text>
</comment>
<keyword evidence="3" id="KW-0479">Metal-binding</keyword>
<dbReference type="CDD" id="cd01335">
    <property type="entry name" value="Radical_SAM"/>
    <property type="match status" value="1"/>
</dbReference>